<organism evidence="2 4">
    <name type="scientific">Durusdinium trenchii</name>
    <dbReference type="NCBI Taxonomy" id="1381693"/>
    <lineage>
        <taxon>Eukaryota</taxon>
        <taxon>Sar</taxon>
        <taxon>Alveolata</taxon>
        <taxon>Dinophyceae</taxon>
        <taxon>Suessiales</taxon>
        <taxon>Symbiodiniaceae</taxon>
        <taxon>Durusdinium</taxon>
    </lineage>
</organism>
<evidence type="ECO:0000313" key="4">
    <source>
        <dbReference type="Proteomes" id="UP001642484"/>
    </source>
</evidence>
<keyword evidence="4" id="KW-1185">Reference proteome</keyword>
<feature type="region of interest" description="Disordered" evidence="1">
    <location>
        <begin position="163"/>
        <end position="252"/>
    </location>
</feature>
<reference evidence="2 4" key="1">
    <citation type="submission" date="2024-02" db="EMBL/GenBank/DDBJ databases">
        <authorList>
            <person name="Chen Y."/>
            <person name="Shah S."/>
            <person name="Dougan E. K."/>
            <person name="Thang M."/>
            <person name="Chan C."/>
        </authorList>
    </citation>
    <scope>NUCLEOTIDE SEQUENCE [LARGE SCALE GENOMIC DNA]</scope>
</reference>
<evidence type="ECO:0008006" key="5">
    <source>
        <dbReference type="Google" id="ProtNLM"/>
    </source>
</evidence>
<sequence>MASNMQSLGMEAPPMGYEPSQAPGGGAGGSMAAVSQLFTRLAQEIEEQKPKNCIHFVVDFLCKHYPEHLHGFASIWQMDPDLERERHEVVNFFKAHKISTAVAAHFTNAGYDTLDTLTTLSPDSLVDVEAFNNVKWLPGHKVRLQQIFSEISARVRAYRQQYGENAPRSRHHHSAHHSAHQNAHQSAHHASNHHSSSERRHDSPNEHYRHAPANYHGHEPRHGTERHESYPQRPYSPAPHHAAHHASHAAHAAQVYVPRPSSPTQGDRHVAFAGGFSGGYAGGFAPPAAVAPMSAAPMSAAPMPAAMPVQMSAVHAMPSGGAGSGHTSPVRSSHAAPMLVAGHPPMVTGHTPGMKLQPGLTPSPNMFLANSILPPT</sequence>
<feature type="region of interest" description="Disordered" evidence="1">
    <location>
        <begin position="1"/>
        <end position="28"/>
    </location>
</feature>
<evidence type="ECO:0000313" key="2">
    <source>
        <dbReference type="EMBL" id="CAK9067495.1"/>
    </source>
</evidence>
<gene>
    <name evidence="2" type="ORF">CCMP2556_LOCUS33176</name>
    <name evidence="3" type="ORF">CCMP2556_LOCUS33207</name>
</gene>
<evidence type="ECO:0000256" key="1">
    <source>
        <dbReference type="SAM" id="MobiDB-lite"/>
    </source>
</evidence>
<accession>A0ABP0NUM0</accession>
<protein>
    <recommendedName>
        <fullName evidence="5">Stripes inner membrane complex protein</fullName>
    </recommendedName>
</protein>
<comment type="caution">
    <text evidence="2">The sequence shown here is derived from an EMBL/GenBank/DDBJ whole genome shotgun (WGS) entry which is preliminary data.</text>
</comment>
<feature type="compositionally biased region" description="Basic and acidic residues" evidence="1">
    <location>
        <begin position="195"/>
        <end position="209"/>
    </location>
</feature>
<dbReference type="Proteomes" id="UP001642484">
    <property type="component" value="Unassembled WGS sequence"/>
</dbReference>
<name>A0ABP0NUM0_9DINO</name>
<feature type="compositionally biased region" description="Basic and acidic residues" evidence="1">
    <location>
        <begin position="216"/>
        <end position="230"/>
    </location>
</feature>
<dbReference type="EMBL" id="CAXAMN010022228">
    <property type="protein sequence ID" value="CAK9067495.1"/>
    <property type="molecule type" value="Genomic_DNA"/>
</dbReference>
<dbReference type="EMBL" id="CAXAMN010022239">
    <property type="protein sequence ID" value="CAK9067578.1"/>
    <property type="molecule type" value="Genomic_DNA"/>
</dbReference>
<feature type="compositionally biased region" description="Basic residues" evidence="1">
    <location>
        <begin position="168"/>
        <end position="179"/>
    </location>
</feature>
<evidence type="ECO:0000313" key="3">
    <source>
        <dbReference type="EMBL" id="CAK9067578.1"/>
    </source>
</evidence>
<proteinExistence type="predicted"/>